<reference evidence="1" key="1">
    <citation type="journal article" date="2021" name="New Phytol.">
        <title>Evolutionary innovations through gain and loss of genes in the ectomycorrhizal Boletales.</title>
        <authorList>
            <person name="Wu G."/>
            <person name="Miyauchi S."/>
            <person name="Morin E."/>
            <person name="Kuo A."/>
            <person name="Drula E."/>
            <person name="Varga T."/>
            <person name="Kohler A."/>
            <person name="Feng B."/>
            <person name="Cao Y."/>
            <person name="Lipzen A."/>
            <person name="Daum C."/>
            <person name="Hundley H."/>
            <person name="Pangilinan J."/>
            <person name="Johnson J."/>
            <person name="Barry K."/>
            <person name="LaButti K."/>
            <person name="Ng V."/>
            <person name="Ahrendt S."/>
            <person name="Min B."/>
            <person name="Choi I.G."/>
            <person name="Park H."/>
            <person name="Plett J.M."/>
            <person name="Magnuson J."/>
            <person name="Spatafora J.W."/>
            <person name="Nagy L.G."/>
            <person name="Henrissat B."/>
            <person name="Grigoriev I.V."/>
            <person name="Yang Z.L."/>
            <person name="Xu J."/>
            <person name="Martin F.M."/>
        </authorList>
    </citation>
    <scope>NUCLEOTIDE SEQUENCE</scope>
    <source>
        <strain evidence="1">KUC20120723A-06</strain>
    </source>
</reference>
<name>A0ACB8BDE6_9AGAM</name>
<evidence type="ECO:0000313" key="2">
    <source>
        <dbReference type="Proteomes" id="UP000790709"/>
    </source>
</evidence>
<sequence>MEQLHPSPHIFPNPASNTFINPPLSPSPPRTMSTSSGPIESSGVHPASCRPMKVFKGQKKVNSVAYFPDGRRIARSSSDKTVVIWDIASDKQDGQRLQHESGVRWIAISPNGRRIASAIEKRVVVWDALTLEVVHELDDAGVFRLAYSPDGRWIATARWANESVVRLWDADTGRPGRLEALKCDDGVVCVAFSPDGTQIAVGLWDGCIQVIDISTGESVVGPIEGHTRYVRSIVYSPDGRHLVTGSDDENGIRVWDSNTGVQVGNAMGHGNGVIRCISITADGRRIVSGGRDVRVWDLETRLQVGDSVDAAHGAVLSVAFSPDGQHIISGGDHGVVSLWDTESFATQGSSFSNQNPPVGILCVSFLSANIPCFH</sequence>
<organism evidence="1 2">
    <name type="scientific">Leucogyrophana mollusca</name>
    <dbReference type="NCBI Taxonomy" id="85980"/>
    <lineage>
        <taxon>Eukaryota</taxon>
        <taxon>Fungi</taxon>
        <taxon>Dikarya</taxon>
        <taxon>Basidiomycota</taxon>
        <taxon>Agaricomycotina</taxon>
        <taxon>Agaricomycetes</taxon>
        <taxon>Agaricomycetidae</taxon>
        <taxon>Boletales</taxon>
        <taxon>Boletales incertae sedis</taxon>
        <taxon>Leucogyrophana</taxon>
    </lineage>
</organism>
<evidence type="ECO:0000313" key="1">
    <source>
        <dbReference type="EMBL" id="KAH7923283.1"/>
    </source>
</evidence>
<gene>
    <name evidence="1" type="ORF">BV22DRAFT_596159</name>
</gene>
<comment type="caution">
    <text evidence="1">The sequence shown here is derived from an EMBL/GenBank/DDBJ whole genome shotgun (WGS) entry which is preliminary data.</text>
</comment>
<dbReference type="EMBL" id="MU266457">
    <property type="protein sequence ID" value="KAH7923283.1"/>
    <property type="molecule type" value="Genomic_DNA"/>
</dbReference>
<protein>
    <submittedName>
        <fullName evidence="1">WD40 repeat-like protein</fullName>
    </submittedName>
</protein>
<keyword evidence="2" id="KW-1185">Reference proteome</keyword>
<dbReference type="Proteomes" id="UP000790709">
    <property type="component" value="Unassembled WGS sequence"/>
</dbReference>
<accession>A0ACB8BDE6</accession>
<proteinExistence type="predicted"/>